<dbReference type="Gene3D" id="3.90.190.10">
    <property type="entry name" value="Protein tyrosine phosphatase superfamily"/>
    <property type="match status" value="1"/>
</dbReference>
<dbReference type="Pfam" id="PF13350">
    <property type="entry name" value="Y_phosphatase3"/>
    <property type="match status" value="1"/>
</dbReference>
<evidence type="ECO:0000313" key="4">
    <source>
        <dbReference type="Proteomes" id="UP000481858"/>
    </source>
</evidence>
<dbReference type="PROSITE" id="PS00383">
    <property type="entry name" value="TYR_PHOSPHATASE_1"/>
    <property type="match status" value="1"/>
</dbReference>
<evidence type="ECO:0000256" key="1">
    <source>
        <dbReference type="SAM" id="Phobius"/>
    </source>
</evidence>
<dbReference type="PROSITE" id="PS50056">
    <property type="entry name" value="TYR_PHOSPHATASE_2"/>
    <property type="match status" value="1"/>
</dbReference>
<sequence>MREGVLYRSARPDDATLSDRRQLTEELGIRTIMDLRTKTEHITQAQKRQTDSKTPALLQSNAALAEPMQIPGLAYRHVRVTGRRLERALVRQLSWWNFIKLIFLYLLGFRVQAIRIMGEQVMQPLGLVGLSLITLDESGPEIAEALQILTSTPAPNPTLVHCTQGKDRTGMIVALALLILRVPADAISHDYLLSQAGLAREREHRVAEMVQIGLTPAWGDCPPEFVERVRGHLDVRYGGVKGYLDSIGFGAEDRARLVDVLGA</sequence>
<organism evidence="3 4">
    <name type="scientific">Xylaria multiplex</name>
    <dbReference type="NCBI Taxonomy" id="323545"/>
    <lineage>
        <taxon>Eukaryota</taxon>
        <taxon>Fungi</taxon>
        <taxon>Dikarya</taxon>
        <taxon>Ascomycota</taxon>
        <taxon>Pezizomycotina</taxon>
        <taxon>Sordariomycetes</taxon>
        <taxon>Xylariomycetidae</taxon>
        <taxon>Xylariales</taxon>
        <taxon>Xylariaceae</taxon>
        <taxon>Xylaria</taxon>
    </lineage>
</organism>
<evidence type="ECO:0000259" key="2">
    <source>
        <dbReference type="PROSITE" id="PS50056"/>
    </source>
</evidence>
<keyword evidence="1" id="KW-0472">Membrane</keyword>
<dbReference type="OrthoDB" id="9988524at2759"/>
<keyword evidence="4" id="KW-1185">Reference proteome</keyword>
<dbReference type="AlphaFoldDB" id="A0A7C8J7G3"/>
<gene>
    <name evidence="3" type="ORF">GQX73_g986</name>
</gene>
<keyword evidence="1" id="KW-0812">Transmembrane</keyword>
<dbReference type="SUPFAM" id="SSF52799">
    <property type="entry name" value="(Phosphotyrosine protein) phosphatases II"/>
    <property type="match status" value="1"/>
</dbReference>
<proteinExistence type="predicted"/>
<keyword evidence="1" id="KW-1133">Transmembrane helix</keyword>
<dbReference type="InterPro" id="IPR016130">
    <property type="entry name" value="Tyr_Pase_AS"/>
</dbReference>
<accession>A0A7C8J7G3</accession>
<dbReference type="GO" id="GO:0004721">
    <property type="term" value="F:phosphoprotein phosphatase activity"/>
    <property type="evidence" value="ECO:0007669"/>
    <property type="project" value="InterPro"/>
</dbReference>
<evidence type="ECO:0000313" key="3">
    <source>
        <dbReference type="EMBL" id="KAF2972579.1"/>
    </source>
</evidence>
<name>A0A7C8J7G3_9PEZI</name>
<dbReference type="PANTHER" id="PTHR31126:SF10">
    <property type="entry name" value="PROTEIN PHOSPHATASE, PUTATIVE (AFU_ORTHOLOGUE AFUA_6G06650)-RELATED"/>
    <property type="match status" value="1"/>
</dbReference>
<reference evidence="3 4" key="1">
    <citation type="submission" date="2019-12" db="EMBL/GenBank/DDBJ databases">
        <title>Draft genome sequence of the ascomycete Xylaria multiplex DSM 110363.</title>
        <authorList>
            <person name="Buettner E."/>
            <person name="Kellner H."/>
        </authorList>
    </citation>
    <scope>NUCLEOTIDE SEQUENCE [LARGE SCALE GENOMIC DNA]</scope>
    <source>
        <strain evidence="3 4">DSM 110363</strain>
    </source>
</reference>
<dbReference type="EMBL" id="WUBL01000005">
    <property type="protein sequence ID" value="KAF2972579.1"/>
    <property type="molecule type" value="Genomic_DNA"/>
</dbReference>
<dbReference type="Proteomes" id="UP000481858">
    <property type="component" value="Unassembled WGS sequence"/>
</dbReference>
<dbReference type="PANTHER" id="PTHR31126">
    <property type="entry name" value="TYROSINE-PROTEIN PHOSPHATASE"/>
    <property type="match status" value="1"/>
</dbReference>
<feature type="transmembrane region" description="Helical" evidence="1">
    <location>
        <begin position="93"/>
        <end position="111"/>
    </location>
</feature>
<dbReference type="InParanoid" id="A0A7C8J7G3"/>
<dbReference type="InterPro" id="IPR000387">
    <property type="entry name" value="Tyr_Pase_dom"/>
</dbReference>
<dbReference type="InterPro" id="IPR026893">
    <property type="entry name" value="Tyr/Ser_Pase_IphP-type"/>
</dbReference>
<comment type="caution">
    <text evidence="3">The sequence shown here is derived from an EMBL/GenBank/DDBJ whole genome shotgun (WGS) entry which is preliminary data.</text>
</comment>
<protein>
    <recommendedName>
        <fullName evidence="2">Tyrosine specific protein phosphatases domain-containing protein</fullName>
    </recommendedName>
</protein>
<dbReference type="InterPro" id="IPR029021">
    <property type="entry name" value="Prot-tyrosine_phosphatase-like"/>
</dbReference>
<feature type="domain" description="Tyrosine specific protein phosphatases" evidence="2">
    <location>
        <begin position="140"/>
        <end position="206"/>
    </location>
</feature>